<feature type="domain" description="Cytochrome b561" evidence="9">
    <location>
        <begin position="21"/>
        <end position="220"/>
    </location>
</feature>
<dbReference type="InterPro" id="IPR006593">
    <property type="entry name" value="Cyt_b561/ferric_Rdtase_TM"/>
</dbReference>
<evidence type="ECO:0000313" key="10">
    <source>
        <dbReference type="EMBL" id="KAK7387736.1"/>
    </source>
</evidence>
<keyword evidence="4" id="KW-0249">Electron transport</keyword>
<keyword evidence="5 7" id="KW-1133">Transmembrane helix</keyword>
<reference evidence="10 11" key="1">
    <citation type="submission" date="2024-01" db="EMBL/GenBank/DDBJ databases">
        <title>The genomes of 5 underutilized Papilionoideae crops provide insights into root nodulation and disease resistanc.</title>
        <authorList>
            <person name="Jiang F."/>
        </authorList>
    </citation>
    <scope>NUCLEOTIDE SEQUENCE [LARGE SCALE GENOMIC DNA]</scope>
    <source>
        <strain evidence="10">DUOXIRENSHENG_FW03</strain>
        <tissue evidence="10">Leaves</tissue>
    </source>
</reference>
<gene>
    <name evidence="10" type="ORF">VNO78_22526</name>
</gene>
<keyword evidence="3 7" id="KW-0812">Transmembrane</keyword>
<dbReference type="PANTHER" id="PTHR23130">
    <property type="entry name" value="CYTOCHROME B561 AND DOMON DOMAIN-CONTAINING PROTEIN"/>
    <property type="match status" value="1"/>
</dbReference>
<organism evidence="10 11">
    <name type="scientific">Psophocarpus tetragonolobus</name>
    <name type="common">Winged bean</name>
    <name type="synonym">Dolichos tetragonolobus</name>
    <dbReference type="NCBI Taxonomy" id="3891"/>
    <lineage>
        <taxon>Eukaryota</taxon>
        <taxon>Viridiplantae</taxon>
        <taxon>Streptophyta</taxon>
        <taxon>Embryophyta</taxon>
        <taxon>Tracheophyta</taxon>
        <taxon>Spermatophyta</taxon>
        <taxon>Magnoliopsida</taxon>
        <taxon>eudicotyledons</taxon>
        <taxon>Gunneridae</taxon>
        <taxon>Pentapetalae</taxon>
        <taxon>rosids</taxon>
        <taxon>fabids</taxon>
        <taxon>Fabales</taxon>
        <taxon>Fabaceae</taxon>
        <taxon>Papilionoideae</taxon>
        <taxon>50 kb inversion clade</taxon>
        <taxon>NPAAA clade</taxon>
        <taxon>indigoferoid/millettioid clade</taxon>
        <taxon>Phaseoleae</taxon>
        <taxon>Psophocarpus</taxon>
    </lineage>
</organism>
<feature type="transmembrane region" description="Helical" evidence="7">
    <location>
        <begin position="163"/>
        <end position="185"/>
    </location>
</feature>
<keyword evidence="2" id="KW-0813">Transport</keyword>
<evidence type="ECO:0000259" key="9">
    <source>
        <dbReference type="PROSITE" id="PS50939"/>
    </source>
</evidence>
<keyword evidence="6 7" id="KW-0472">Membrane</keyword>
<name>A0AAN9XCP7_PSOTE</name>
<keyword evidence="8" id="KW-0732">Signal</keyword>
<feature type="transmembrane region" description="Helical" evidence="7">
    <location>
        <begin position="56"/>
        <end position="79"/>
    </location>
</feature>
<feature type="transmembrane region" description="Helical" evidence="7">
    <location>
        <begin position="131"/>
        <end position="151"/>
    </location>
</feature>
<dbReference type="EMBL" id="JAYMYS010000006">
    <property type="protein sequence ID" value="KAK7387736.1"/>
    <property type="molecule type" value="Genomic_DNA"/>
</dbReference>
<sequence length="246" mass="28238">MAFCCLILVYLGLFVPFHPIYAQNEKIVLLELGPKINEMEVQMHATPETANKTTEAVYQILMLIGWGTLLPIGVIIARYFRHFPMSYSYDVWFKCHIGCQTVGYIVGTTGWCISLWPENSPKHLVSKAESTLSTIAFTFINVQMLATFMRLHKEVGYCKCWNICHHLLGYAIIGLVITNIFAGFHNETLKWIYVGVLVVLTVVVIPLEICKCKSKIMDHLVNIHRQLWNREGIVDETMQEQVWEDI</sequence>
<evidence type="ECO:0000256" key="4">
    <source>
        <dbReference type="ARBA" id="ARBA00022982"/>
    </source>
</evidence>
<protein>
    <recommendedName>
        <fullName evidence="9">Cytochrome b561 domain-containing protein</fullName>
    </recommendedName>
</protein>
<evidence type="ECO:0000256" key="8">
    <source>
        <dbReference type="SAM" id="SignalP"/>
    </source>
</evidence>
<evidence type="ECO:0000256" key="3">
    <source>
        <dbReference type="ARBA" id="ARBA00022692"/>
    </source>
</evidence>
<evidence type="ECO:0000313" key="11">
    <source>
        <dbReference type="Proteomes" id="UP001386955"/>
    </source>
</evidence>
<evidence type="ECO:0000256" key="7">
    <source>
        <dbReference type="SAM" id="Phobius"/>
    </source>
</evidence>
<feature type="transmembrane region" description="Helical" evidence="7">
    <location>
        <begin position="91"/>
        <end position="111"/>
    </location>
</feature>
<proteinExistence type="predicted"/>
<dbReference type="Pfam" id="PF03188">
    <property type="entry name" value="Cytochrom_B561"/>
    <property type="match status" value="1"/>
</dbReference>
<feature type="signal peptide" evidence="8">
    <location>
        <begin position="1"/>
        <end position="22"/>
    </location>
</feature>
<evidence type="ECO:0000256" key="2">
    <source>
        <dbReference type="ARBA" id="ARBA00022448"/>
    </source>
</evidence>
<dbReference type="Gene3D" id="1.20.120.1770">
    <property type="match status" value="1"/>
</dbReference>
<dbReference type="CDD" id="cd08760">
    <property type="entry name" value="Cyt_b561_FRRS1_like"/>
    <property type="match status" value="1"/>
</dbReference>
<dbReference type="AlphaFoldDB" id="A0AAN9XCP7"/>
<dbReference type="PROSITE" id="PS50939">
    <property type="entry name" value="CYTOCHROME_B561"/>
    <property type="match status" value="1"/>
</dbReference>
<feature type="chain" id="PRO_5042909641" description="Cytochrome b561 domain-containing protein" evidence="8">
    <location>
        <begin position="23"/>
        <end position="246"/>
    </location>
</feature>
<dbReference type="Proteomes" id="UP001386955">
    <property type="component" value="Unassembled WGS sequence"/>
</dbReference>
<accession>A0AAN9XCP7</accession>
<dbReference type="PANTHER" id="PTHR23130:SF175">
    <property type="entry name" value="CYTOCHROME B561 AND DOMON DOMAIN-CONTAINING PROTEIN"/>
    <property type="match status" value="1"/>
</dbReference>
<evidence type="ECO:0000256" key="5">
    <source>
        <dbReference type="ARBA" id="ARBA00022989"/>
    </source>
</evidence>
<keyword evidence="11" id="KW-1185">Reference proteome</keyword>
<dbReference type="SMART" id="SM00665">
    <property type="entry name" value="B561"/>
    <property type="match status" value="1"/>
</dbReference>
<evidence type="ECO:0000256" key="1">
    <source>
        <dbReference type="ARBA" id="ARBA00004370"/>
    </source>
</evidence>
<dbReference type="GO" id="GO:0016020">
    <property type="term" value="C:membrane"/>
    <property type="evidence" value="ECO:0007669"/>
    <property type="project" value="UniProtKB-SubCell"/>
</dbReference>
<comment type="subcellular location">
    <subcellularLocation>
        <location evidence="1">Membrane</location>
    </subcellularLocation>
</comment>
<feature type="transmembrane region" description="Helical" evidence="7">
    <location>
        <begin position="191"/>
        <end position="210"/>
    </location>
</feature>
<comment type="caution">
    <text evidence="10">The sequence shown here is derived from an EMBL/GenBank/DDBJ whole genome shotgun (WGS) entry which is preliminary data.</text>
</comment>
<evidence type="ECO:0000256" key="6">
    <source>
        <dbReference type="ARBA" id="ARBA00023136"/>
    </source>
</evidence>